<feature type="domain" description="DUF3823" evidence="1">
    <location>
        <begin position="35"/>
        <end position="123"/>
    </location>
</feature>
<reference evidence="2 3" key="1">
    <citation type="submission" date="2016-11" db="EMBL/GenBank/DDBJ databases">
        <authorList>
            <person name="Jaros S."/>
            <person name="Januszkiewicz K."/>
            <person name="Wedrychowicz H."/>
        </authorList>
    </citation>
    <scope>NUCLEOTIDE SEQUENCE [LARGE SCALE GENOMIC DNA]</scope>
    <source>
        <strain evidence="2 3">KHT3</strain>
    </source>
</reference>
<dbReference type="Gene3D" id="2.60.40.1120">
    <property type="entry name" value="Carboxypeptidase-like, regulatory domain"/>
    <property type="match status" value="1"/>
</dbReference>
<sequence length="258" mass="29241">MNMKKLHLGLIASITMFGFVSCMEIDNFDEPAASIRGNIIDSTTGLPYVGCVGDNHIKIWEKSFSTNPAEQGLHIKSDGTYVNNKLFAGTYDMCPVDGPWFPVDTIRGVQIGNNNNATQDFIVTPYVKVKDFATELLKCPESAYDTLVVSGRLYAPYPKGYNGMDMPQVREIRPFVSNNETCGASMCMSYYYNDQWRVNVRKGWSAIGDMETGEGNLTYEFRLPVKRGYNYWVRMGVNMNDQYNHWNYSEIKSVTIPQ</sequence>
<evidence type="ECO:0000313" key="2">
    <source>
        <dbReference type="EMBL" id="SHK37574.1"/>
    </source>
</evidence>
<dbReference type="Proteomes" id="UP000184130">
    <property type="component" value="Unassembled WGS sequence"/>
</dbReference>
<protein>
    <recommendedName>
        <fullName evidence="1">DUF3823 domain-containing protein</fullName>
    </recommendedName>
</protein>
<name>A0A1M6RYK6_XYLRU</name>
<organism evidence="2 3">
    <name type="scientific">Xylanibacter ruminicola</name>
    <name type="common">Prevotella ruminicola</name>
    <dbReference type="NCBI Taxonomy" id="839"/>
    <lineage>
        <taxon>Bacteria</taxon>
        <taxon>Pseudomonadati</taxon>
        <taxon>Bacteroidota</taxon>
        <taxon>Bacteroidia</taxon>
        <taxon>Bacteroidales</taxon>
        <taxon>Prevotellaceae</taxon>
        <taxon>Xylanibacter</taxon>
    </lineage>
</organism>
<evidence type="ECO:0000259" key="1">
    <source>
        <dbReference type="Pfam" id="PF12866"/>
    </source>
</evidence>
<dbReference type="AlphaFoldDB" id="A0A1M6RYK6"/>
<dbReference type="InterPro" id="IPR024278">
    <property type="entry name" value="DUF3823_N"/>
</dbReference>
<evidence type="ECO:0000313" key="3">
    <source>
        <dbReference type="Proteomes" id="UP000184130"/>
    </source>
</evidence>
<dbReference type="PROSITE" id="PS51257">
    <property type="entry name" value="PROKAR_LIPOPROTEIN"/>
    <property type="match status" value="1"/>
</dbReference>
<gene>
    <name evidence="2" type="ORF">SAMN05216463_102183</name>
</gene>
<dbReference type="EMBL" id="FRBD01000002">
    <property type="protein sequence ID" value="SHK37574.1"/>
    <property type="molecule type" value="Genomic_DNA"/>
</dbReference>
<proteinExistence type="predicted"/>
<dbReference type="Gene3D" id="2.60.40.2060">
    <property type="match status" value="1"/>
</dbReference>
<dbReference type="Pfam" id="PF12866">
    <property type="entry name" value="DUF3823"/>
    <property type="match status" value="1"/>
</dbReference>
<accession>A0A1M6RYK6</accession>